<accession>A0ABD1CVB8</accession>
<evidence type="ECO:0000256" key="1">
    <source>
        <dbReference type="SAM" id="MobiDB-lite"/>
    </source>
</evidence>
<dbReference type="AlphaFoldDB" id="A0ABD1CVB8"/>
<evidence type="ECO:0008006" key="4">
    <source>
        <dbReference type="Google" id="ProtNLM"/>
    </source>
</evidence>
<name>A0ABD1CVB8_CULPP</name>
<comment type="caution">
    <text evidence="2">The sequence shown here is derived from an EMBL/GenBank/DDBJ whole genome shotgun (WGS) entry which is preliminary data.</text>
</comment>
<feature type="region of interest" description="Disordered" evidence="1">
    <location>
        <begin position="24"/>
        <end position="70"/>
    </location>
</feature>
<gene>
    <name evidence="2" type="ORF">pipiens_014262</name>
</gene>
<keyword evidence="3" id="KW-1185">Reference proteome</keyword>
<dbReference type="EMBL" id="JBEHCU010009183">
    <property type="protein sequence ID" value="KAL1380356.1"/>
    <property type="molecule type" value="Genomic_DNA"/>
</dbReference>
<evidence type="ECO:0000313" key="2">
    <source>
        <dbReference type="EMBL" id="KAL1380356.1"/>
    </source>
</evidence>
<organism evidence="2 3">
    <name type="scientific">Culex pipiens pipiens</name>
    <name type="common">Northern house mosquito</name>
    <dbReference type="NCBI Taxonomy" id="38569"/>
    <lineage>
        <taxon>Eukaryota</taxon>
        <taxon>Metazoa</taxon>
        <taxon>Ecdysozoa</taxon>
        <taxon>Arthropoda</taxon>
        <taxon>Hexapoda</taxon>
        <taxon>Insecta</taxon>
        <taxon>Pterygota</taxon>
        <taxon>Neoptera</taxon>
        <taxon>Endopterygota</taxon>
        <taxon>Diptera</taxon>
        <taxon>Nematocera</taxon>
        <taxon>Culicoidea</taxon>
        <taxon>Culicidae</taxon>
        <taxon>Culicinae</taxon>
        <taxon>Culicini</taxon>
        <taxon>Culex</taxon>
        <taxon>Culex</taxon>
    </lineage>
</organism>
<proteinExistence type="predicted"/>
<dbReference type="Proteomes" id="UP001562425">
    <property type="component" value="Unassembled WGS sequence"/>
</dbReference>
<protein>
    <recommendedName>
        <fullName evidence="4">Secreted protein</fullName>
    </recommendedName>
</protein>
<reference evidence="2 3" key="1">
    <citation type="submission" date="2024-05" db="EMBL/GenBank/DDBJ databases">
        <title>Culex pipiens pipiens assembly and annotation.</title>
        <authorList>
            <person name="Alout H."/>
            <person name="Durand T."/>
        </authorList>
    </citation>
    <scope>NUCLEOTIDE SEQUENCE [LARGE SCALE GENOMIC DNA]</scope>
    <source>
        <strain evidence="2">HA-2024</strain>
        <tissue evidence="2">Whole body</tissue>
    </source>
</reference>
<evidence type="ECO:0000313" key="3">
    <source>
        <dbReference type="Proteomes" id="UP001562425"/>
    </source>
</evidence>
<sequence>MNLNEVGRFLACCLQTTIGTAASQQHRPACRHRGHGPNQPNCCPLQPLEINRRTESKPTTLNPTPRLLNK</sequence>